<sequence>MAVLLSSCGSIRHIDREEKNFQSTFDSTAVDLLSTDQLSRSPHGNWQLRLSGQDFALGYKRGKLYGPLQQYQEAAFFHKVDAMVPNPRKQRFLIKFLKWYHRTMLKDIPLAYRQEIYGLSRSASDQYDFLGTKYERSLLLHGAHDIGHAMQDLMLVGCSSVALWNENSADGKLLIGRNFDFYVSEEFAKHKIVEFIDPQDGYKYAAVSWPGMIGVVSGMNEKGLTITLNAGKSSIPLQGKTPISIVARDILQHARNIEEAVARAQKFQVFISESLLIGSAEDNSAVNIEISPKKFDVFEVENGKLLCTNHFQSDTYSKDKRNEKQIATSHSQYRLEKLRESFHGQRQFSPTQVAQVLRDVNGLDDTDIGLGNEKSLNQLLAHHAVIFQPHDLKMWVSNSPYQLGAFEAYDLREIFQNGKEVTPVQGLEIPADSLLYEPRFADYQAYRSYLPVIQQATEKKTELPDEQLKAFEKRNPNLWLKAKTLGDYHYALANYKKAEYYYVIALEKEISAEKAREQIEKKLRKTRKK</sequence>
<dbReference type="PANTHER" id="PTHR35190">
    <property type="entry name" value="PROTEIN DCD1B"/>
    <property type="match status" value="1"/>
</dbReference>
<dbReference type="RefSeq" id="WP_160003700.1">
    <property type="nucleotide sequence ID" value="NZ_CP049246.1"/>
</dbReference>
<dbReference type="InterPro" id="IPR047803">
    <property type="entry name" value="DCD1A/B-like"/>
</dbReference>
<keyword evidence="3" id="KW-1185">Reference proteome</keyword>
<proteinExistence type="predicted"/>
<evidence type="ECO:0000313" key="2">
    <source>
        <dbReference type="EMBL" id="SEG15558.1"/>
    </source>
</evidence>
<dbReference type="AlphaFoldDB" id="A0A1H5XV68"/>
<dbReference type="NCBIfam" id="NF040521">
    <property type="entry name" value="C45_proenzyme"/>
    <property type="match status" value="1"/>
</dbReference>
<reference evidence="3" key="1">
    <citation type="submission" date="2016-10" db="EMBL/GenBank/DDBJ databases">
        <authorList>
            <person name="Varghese N."/>
            <person name="Submissions S."/>
        </authorList>
    </citation>
    <scope>NUCLEOTIDE SEQUENCE [LARGE SCALE GENOMIC DNA]</scope>
    <source>
        <strain evidence="3">DSM 22361</strain>
    </source>
</reference>
<dbReference type="Gene3D" id="3.60.60.10">
    <property type="entry name" value="Penicillin V Acylase, Chain A"/>
    <property type="match status" value="1"/>
</dbReference>
<gene>
    <name evidence="2" type="ORF">SAMN05421877_105131</name>
</gene>
<dbReference type="EMBL" id="FNUT01000005">
    <property type="protein sequence ID" value="SEG15558.1"/>
    <property type="molecule type" value="Genomic_DNA"/>
</dbReference>
<protein>
    <submittedName>
        <fullName evidence="2">Acyl-coenzyme A:6-aminopenicillanic acid acyl-transferase</fullName>
    </submittedName>
</protein>
<dbReference type="InterPro" id="IPR005079">
    <property type="entry name" value="Peptidase_C45_hydrolase"/>
</dbReference>
<name>A0A1H5XV68_9SPHI</name>
<dbReference type="GO" id="GO:0016740">
    <property type="term" value="F:transferase activity"/>
    <property type="evidence" value="ECO:0007669"/>
    <property type="project" value="UniProtKB-KW"/>
</dbReference>
<accession>A0A1H5XV68</accession>
<keyword evidence="2" id="KW-0808">Transferase</keyword>
<evidence type="ECO:0000259" key="1">
    <source>
        <dbReference type="Pfam" id="PF03417"/>
    </source>
</evidence>
<evidence type="ECO:0000313" key="3">
    <source>
        <dbReference type="Proteomes" id="UP000236731"/>
    </source>
</evidence>
<feature type="domain" description="Peptidase C45 hydrolase" evidence="1">
    <location>
        <begin position="170"/>
        <end position="396"/>
    </location>
</feature>
<dbReference type="Proteomes" id="UP000236731">
    <property type="component" value="Unassembled WGS sequence"/>
</dbReference>
<dbReference type="Pfam" id="PF03417">
    <property type="entry name" value="AAT"/>
    <property type="match status" value="1"/>
</dbReference>
<organism evidence="2 3">
    <name type="scientific">Sphingobacterium lactis</name>
    <dbReference type="NCBI Taxonomy" id="797291"/>
    <lineage>
        <taxon>Bacteria</taxon>
        <taxon>Pseudomonadati</taxon>
        <taxon>Bacteroidota</taxon>
        <taxon>Sphingobacteriia</taxon>
        <taxon>Sphingobacteriales</taxon>
        <taxon>Sphingobacteriaceae</taxon>
        <taxon>Sphingobacterium</taxon>
    </lineage>
</organism>
<dbReference type="InterPro" id="IPR047794">
    <property type="entry name" value="C45_proenzyme-like"/>
</dbReference>
<dbReference type="OrthoDB" id="5480874at2"/>
<dbReference type="PANTHER" id="PTHR35190:SF2">
    <property type="entry name" value="PROTEIN DCD1B"/>
    <property type="match status" value="1"/>
</dbReference>